<sequence>MTFLTAFEKSTEQGMGVHEMSNTATAKAQIELISQEIGV</sequence>
<keyword evidence="2" id="KW-1185">Reference proteome</keyword>
<dbReference type="AlphaFoldDB" id="A0A2A5T4G9"/>
<evidence type="ECO:0000313" key="1">
    <source>
        <dbReference type="EMBL" id="PCS23053.1"/>
    </source>
</evidence>
<evidence type="ECO:0008006" key="3">
    <source>
        <dbReference type="Google" id="ProtNLM"/>
    </source>
</evidence>
<evidence type="ECO:0000313" key="2">
    <source>
        <dbReference type="Proteomes" id="UP000219020"/>
    </source>
</evidence>
<dbReference type="Proteomes" id="UP000219020">
    <property type="component" value="Unassembled WGS sequence"/>
</dbReference>
<reference evidence="2" key="1">
    <citation type="submission" date="2017-04" db="EMBL/GenBank/DDBJ databases">
        <title>Genome evolution of the luminous symbionts of deep sea anglerfish.</title>
        <authorList>
            <person name="Hendry T.A."/>
        </authorList>
    </citation>
    <scope>NUCLEOTIDE SEQUENCE [LARGE SCALE GENOMIC DNA]</scope>
</reference>
<comment type="caution">
    <text evidence="1">The sequence shown here is derived from an EMBL/GenBank/DDBJ whole genome shotgun (WGS) entry which is preliminary data.</text>
</comment>
<organism evidence="1 2">
    <name type="scientific">Candidatus Enterovibrio escicola</name>
    <dbReference type="NCBI Taxonomy" id="1927127"/>
    <lineage>
        <taxon>Bacteria</taxon>
        <taxon>Pseudomonadati</taxon>
        <taxon>Pseudomonadota</taxon>
        <taxon>Gammaproteobacteria</taxon>
        <taxon>Vibrionales</taxon>
        <taxon>Vibrionaceae</taxon>
        <taxon>Enterovibrio</taxon>
    </lineage>
</organism>
<gene>
    <name evidence="1" type="ORF">BTN49_1041</name>
</gene>
<accession>A0A2A5T4G9</accession>
<proteinExistence type="predicted"/>
<name>A0A2A5T4G9_9GAMM</name>
<dbReference type="EMBL" id="NBYY01000011">
    <property type="protein sequence ID" value="PCS23053.1"/>
    <property type="molecule type" value="Genomic_DNA"/>
</dbReference>
<protein>
    <recommendedName>
        <fullName evidence="3">Mobile element protein</fullName>
    </recommendedName>
</protein>